<dbReference type="OrthoDB" id="7593573at2"/>
<feature type="domain" description="SWIM-type" evidence="2">
    <location>
        <begin position="61"/>
        <end position="94"/>
    </location>
</feature>
<sequence length="519" mass="60830">MSTIPALNDEQWLYLLEHAAKAFNEVTLNRGFTYFKQQRVISLVISEDRAVQAKVTGSEDYSVTLKLNKLASSSCTCPVHTSCKHQAAVMMELADRWGYPASQIVNAKHHLKRTVSISFSNSVLKQLPETDVFGWHQFLDQYTSHITPSYDLGVYADVLRHQVQAIRKAGISFSEMDRIYFELHQELFILRKIKEHSTQATVSYYTSFSLYRLYDEIHIWLQRKSALLDFTLSEERLKQTLSYVRQRMAEETDHKYLDYGLYTAMWKYWISPQPEAGHWVSQEINDIEKQSTGSMAASLSAAKAYLYLHQSKSREAWAALEAGGTFNKAPASLFLPFLNHISDSSNWDNLVDWLIKTASFFYGQRPKELHAYMGYWKEAVEHLPEAEKHLWAVLEGMLPHSMPFIENTLYEQRNWKMWVEMQILLDYDPLYHRASVLQPIEKEAPGLLLPYYHQYIDHFVALKNRHDYKVAVKLLKRLQKVYKRMKQVERWDRFFAGFTERHSRLRALQEELKKGKLLE</sequence>
<protein>
    <recommendedName>
        <fullName evidence="2">SWIM-type domain-containing protein</fullName>
    </recommendedName>
</protein>
<dbReference type="EMBL" id="SMRT01000010">
    <property type="protein sequence ID" value="TDF95381.1"/>
    <property type="molecule type" value="Genomic_DNA"/>
</dbReference>
<keyword evidence="1" id="KW-0863">Zinc-finger</keyword>
<evidence type="ECO:0000313" key="4">
    <source>
        <dbReference type="Proteomes" id="UP000295636"/>
    </source>
</evidence>
<dbReference type="Proteomes" id="UP000295636">
    <property type="component" value="Unassembled WGS sequence"/>
</dbReference>
<dbReference type="PROSITE" id="PS50966">
    <property type="entry name" value="ZF_SWIM"/>
    <property type="match status" value="1"/>
</dbReference>
<comment type="caution">
    <text evidence="3">The sequence shown here is derived from an EMBL/GenBank/DDBJ whole genome shotgun (WGS) entry which is preliminary data.</text>
</comment>
<evidence type="ECO:0000259" key="2">
    <source>
        <dbReference type="PROSITE" id="PS50966"/>
    </source>
</evidence>
<name>A0A4R5KIS1_9BACL</name>
<dbReference type="RefSeq" id="WP_133231340.1">
    <property type="nucleotide sequence ID" value="NZ_SMRT01000010.1"/>
</dbReference>
<reference evidence="3 4" key="1">
    <citation type="submission" date="2019-03" db="EMBL/GenBank/DDBJ databases">
        <title>This is whole genome sequence of Paenibacillus sp MS74 strain.</title>
        <authorList>
            <person name="Trinh H.N."/>
        </authorList>
    </citation>
    <scope>NUCLEOTIDE SEQUENCE [LARGE SCALE GENOMIC DNA]</scope>
    <source>
        <strain evidence="3 4">MS74</strain>
    </source>
</reference>
<dbReference type="AlphaFoldDB" id="A0A4R5KIS1"/>
<proteinExistence type="predicted"/>
<evidence type="ECO:0000256" key="1">
    <source>
        <dbReference type="PROSITE-ProRule" id="PRU00325"/>
    </source>
</evidence>
<keyword evidence="4" id="KW-1185">Reference proteome</keyword>
<gene>
    <name evidence="3" type="ORF">E1757_19900</name>
</gene>
<keyword evidence="1" id="KW-0862">Zinc</keyword>
<organism evidence="3 4">
    <name type="scientific">Paenibacillus piri</name>
    <dbReference type="NCBI Taxonomy" id="2547395"/>
    <lineage>
        <taxon>Bacteria</taxon>
        <taxon>Bacillati</taxon>
        <taxon>Bacillota</taxon>
        <taxon>Bacilli</taxon>
        <taxon>Bacillales</taxon>
        <taxon>Paenibacillaceae</taxon>
        <taxon>Paenibacillus</taxon>
    </lineage>
</organism>
<keyword evidence="1" id="KW-0479">Metal-binding</keyword>
<evidence type="ECO:0000313" key="3">
    <source>
        <dbReference type="EMBL" id="TDF95381.1"/>
    </source>
</evidence>
<accession>A0A4R5KIS1</accession>
<dbReference type="GO" id="GO:0008270">
    <property type="term" value="F:zinc ion binding"/>
    <property type="evidence" value="ECO:0007669"/>
    <property type="project" value="UniProtKB-KW"/>
</dbReference>
<dbReference type="InterPro" id="IPR007527">
    <property type="entry name" value="Znf_SWIM"/>
</dbReference>